<feature type="signal peptide" evidence="1">
    <location>
        <begin position="1"/>
        <end position="17"/>
    </location>
</feature>
<feature type="chain" id="PRO_5043506961" description="MD-2-related lipid-recognition domain-containing protein" evidence="1">
    <location>
        <begin position="18"/>
        <end position="132"/>
    </location>
</feature>
<name>A0AAV5TTU6_9BILA</name>
<sequence>RSLLLLLVSAAVSQCATVKLYNKCATGLTLTTPGATPSTITLPAGTEGSIDFISNVRVFTPARTEARIITNPVESAGHGISVLYGLEVPLTIVADINFIPEPVTCLSSTCFSPYTSKMVSSFDSWYTITYCP</sequence>
<dbReference type="EMBL" id="BTSX01000004">
    <property type="protein sequence ID" value="GMS97488.1"/>
    <property type="molecule type" value="Genomic_DNA"/>
</dbReference>
<accession>A0AAV5TTU6</accession>
<evidence type="ECO:0000313" key="2">
    <source>
        <dbReference type="EMBL" id="GMS97488.1"/>
    </source>
</evidence>
<feature type="non-terminal residue" evidence="2">
    <location>
        <position position="1"/>
    </location>
</feature>
<dbReference type="AlphaFoldDB" id="A0AAV5TTU6"/>
<reference evidence="2" key="1">
    <citation type="submission" date="2023-10" db="EMBL/GenBank/DDBJ databases">
        <title>Genome assembly of Pristionchus species.</title>
        <authorList>
            <person name="Yoshida K."/>
            <person name="Sommer R.J."/>
        </authorList>
    </citation>
    <scope>NUCLEOTIDE SEQUENCE</scope>
    <source>
        <strain evidence="2">RS0144</strain>
    </source>
</reference>
<protein>
    <recommendedName>
        <fullName evidence="4">MD-2-related lipid-recognition domain-containing protein</fullName>
    </recommendedName>
</protein>
<evidence type="ECO:0000313" key="3">
    <source>
        <dbReference type="Proteomes" id="UP001432027"/>
    </source>
</evidence>
<dbReference type="Proteomes" id="UP001432027">
    <property type="component" value="Unassembled WGS sequence"/>
</dbReference>
<comment type="caution">
    <text evidence="2">The sequence shown here is derived from an EMBL/GenBank/DDBJ whole genome shotgun (WGS) entry which is preliminary data.</text>
</comment>
<keyword evidence="3" id="KW-1185">Reference proteome</keyword>
<keyword evidence="1" id="KW-0732">Signal</keyword>
<organism evidence="2 3">
    <name type="scientific">Pristionchus entomophagus</name>
    <dbReference type="NCBI Taxonomy" id="358040"/>
    <lineage>
        <taxon>Eukaryota</taxon>
        <taxon>Metazoa</taxon>
        <taxon>Ecdysozoa</taxon>
        <taxon>Nematoda</taxon>
        <taxon>Chromadorea</taxon>
        <taxon>Rhabditida</taxon>
        <taxon>Rhabditina</taxon>
        <taxon>Diplogasteromorpha</taxon>
        <taxon>Diplogasteroidea</taxon>
        <taxon>Neodiplogasteridae</taxon>
        <taxon>Pristionchus</taxon>
    </lineage>
</organism>
<evidence type="ECO:0000256" key="1">
    <source>
        <dbReference type="SAM" id="SignalP"/>
    </source>
</evidence>
<proteinExistence type="predicted"/>
<evidence type="ECO:0008006" key="4">
    <source>
        <dbReference type="Google" id="ProtNLM"/>
    </source>
</evidence>
<gene>
    <name evidence="2" type="ORF">PENTCL1PPCAC_19663</name>
</gene>